<dbReference type="Gene3D" id="3.40.50.150">
    <property type="entry name" value="Vaccinia Virus protein VP39"/>
    <property type="match status" value="1"/>
</dbReference>
<evidence type="ECO:0000313" key="2">
    <source>
        <dbReference type="EMBL" id="SFK61134.1"/>
    </source>
</evidence>
<keyword evidence="2" id="KW-0489">Methyltransferase</keyword>
<dbReference type="EMBL" id="FOSZ01000001">
    <property type="protein sequence ID" value="SFK61134.1"/>
    <property type="molecule type" value="Genomic_DNA"/>
</dbReference>
<evidence type="ECO:0000259" key="1">
    <source>
        <dbReference type="Pfam" id="PF05050"/>
    </source>
</evidence>
<dbReference type="InterPro" id="IPR052514">
    <property type="entry name" value="SAM-dependent_MTase"/>
</dbReference>
<keyword evidence="3" id="KW-1185">Reference proteome</keyword>
<sequence>MVKSMGPIDKFRGWNRRRIAARRMAKPPVATPFGFVMNGNAKMLAGTFEPEETSLVRSLLAQMDRFVNVGANTGYYCLFASQAGVPTIAFEPVQSNVTILVQNLKANGFDNVTLLPVAVGERAGFADIYGVGTGSSFVEGWAGNPESTRQTVPVVTLSEIVSPPEHDEKMFILVDVEGFEYFALKGADTLINAANKPVWLIEIVGEGVTPVFNPDAQAVFDLMLNSGYSAYTATGNRKQVSSPQMDETNYLFISSEMSVDDVIDGSK</sequence>
<protein>
    <submittedName>
        <fullName evidence="2">Methyltransferase, FkbM family</fullName>
    </submittedName>
</protein>
<dbReference type="InterPro" id="IPR006342">
    <property type="entry name" value="FkbM_mtfrase"/>
</dbReference>
<evidence type="ECO:0000313" key="3">
    <source>
        <dbReference type="Proteomes" id="UP000198851"/>
    </source>
</evidence>
<dbReference type="PANTHER" id="PTHR34203">
    <property type="entry name" value="METHYLTRANSFERASE, FKBM FAMILY PROTEIN"/>
    <property type="match status" value="1"/>
</dbReference>
<dbReference type="STRING" id="1280847.SAMN04488036_101664"/>
<feature type="domain" description="Methyltransferase FkbM" evidence="1">
    <location>
        <begin position="68"/>
        <end position="228"/>
    </location>
</feature>
<dbReference type="NCBIfam" id="TIGR01444">
    <property type="entry name" value="fkbM_fam"/>
    <property type="match status" value="1"/>
</dbReference>
<dbReference type="PANTHER" id="PTHR34203:SF15">
    <property type="entry name" value="SLL1173 PROTEIN"/>
    <property type="match status" value="1"/>
</dbReference>
<dbReference type="InterPro" id="IPR029063">
    <property type="entry name" value="SAM-dependent_MTases_sf"/>
</dbReference>
<gene>
    <name evidence="2" type="ORF">SAMN04488036_101664</name>
</gene>
<reference evidence="3" key="1">
    <citation type="submission" date="2016-10" db="EMBL/GenBank/DDBJ databases">
        <authorList>
            <person name="Varghese N."/>
            <person name="Submissions S."/>
        </authorList>
    </citation>
    <scope>NUCLEOTIDE SEQUENCE [LARGE SCALE GENOMIC DNA]</scope>
    <source>
        <strain evidence="3">DSM 28453</strain>
    </source>
</reference>
<dbReference type="Pfam" id="PF05050">
    <property type="entry name" value="Methyltransf_21"/>
    <property type="match status" value="1"/>
</dbReference>
<dbReference type="AlphaFoldDB" id="A0A1I4AXI5"/>
<dbReference type="SUPFAM" id="SSF53335">
    <property type="entry name" value="S-adenosyl-L-methionine-dependent methyltransferases"/>
    <property type="match status" value="1"/>
</dbReference>
<organism evidence="2 3">
    <name type="scientific">Shimia haliotis</name>
    <dbReference type="NCBI Taxonomy" id="1280847"/>
    <lineage>
        <taxon>Bacteria</taxon>
        <taxon>Pseudomonadati</taxon>
        <taxon>Pseudomonadota</taxon>
        <taxon>Alphaproteobacteria</taxon>
        <taxon>Rhodobacterales</taxon>
        <taxon>Roseobacteraceae</taxon>
    </lineage>
</organism>
<dbReference type="Proteomes" id="UP000198851">
    <property type="component" value="Unassembled WGS sequence"/>
</dbReference>
<dbReference type="GO" id="GO:0032259">
    <property type="term" value="P:methylation"/>
    <property type="evidence" value="ECO:0007669"/>
    <property type="project" value="UniProtKB-KW"/>
</dbReference>
<proteinExistence type="predicted"/>
<accession>A0A1I4AXI5</accession>
<dbReference type="GO" id="GO:0008168">
    <property type="term" value="F:methyltransferase activity"/>
    <property type="evidence" value="ECO:0007669"/>
    <property type="project" value="UniProtKB-KW"/>
</dbReference>
<name>A0A1I4AXI5_9RHOB</name>
<keyword evidence="2" id="KW-0808">Transferase</keyword>